<keyword evidence="1" id="KW-0175">Coiled coil</keyword>
<protein>
    <submittedName>
        <fullName evidence="2">Uncharacterized protein</fullName>
    </submittedName>
</protein>
<sequence>AKTKLKEKIFTNEELINKLNASNVEYELKINNLKELIKSNKDDEKSAKATLEKFETEAKEIKGRISELEKQMGALIKEKKEMDQQLSSLRDGFIKIRKEVNCYHHLEHEVLEVVP</sequence>
<feature type="coiled-coil region" evidence="1">
    <location>
        <begin position="16"/>
        <end position="85"/>
    </location>
</feature>
<dbReference type="AlphaFoldDB" id="A0A1B6MC91"/>
<feature type="non-terminal residue" evidence="2">
    <location>
        <position position="1"/>
    </location>
</feature>
<gene>
    <name evidence="2" type="ORF">g.24699</name>
</gene>
<reference evidence="2" key="1">
    <citation type="submission" date="2015-11" db="EMBL/GenBank/DDBJ databases">
        <title>De novo transcriptome assembly of four potential Pierce s Disease insect vectors from Arizona vineyards.</title>
        <authorList>
            <person name="Tassone E.E."/>
        </authorList>
    </citation>
    <scope>NUCLEOTIDE SEQUENCE</scope>
</reference>
<evidence type="ECO:0000256" key="1">
    <source>
        <dbReference type="SAM" id="Coils"/>
    </source>
</evidence>
<evidence type="ECO:0000313" key="2">
    <source>
        <dbReference type="EMBL" id="JAT33545.1"/>
    </source>
</evidence>
<accession>A0A1B6MC91</accession>
<name>A0A1B6MC91_9HEMI</name>
<dbReference type="SUPFAM" id="SSF90257">
    <property type="entry name" value="Myosin rod fragments"/>
    <property type="match status" value="1"/>
</dbReference>
<organism evidence="2">
    <name type="scientific">Graphocephala atropunctata</name>
    <dbReference type="NCBI Taxonomy" id="36148"/>
    <lineage>
        <taxon>Eukaryota</taxon>
        <taxon>Metazoa</taxon>
        <taxon>Ecdysozoa</taxon>
        <taxon>Arthropoda</taxon>
        <taxon>Hexapoda</taxon>
        <taxon>Insecta</taxon>
        <taxon>Pterygota</taxon>
        <taxon>Neoptera</taxon>
        <taxon>Paraneoptera</taxon>
        <taxon>Hemiptera</taxon>
        <taxon>Auchenorrhyncha</taxon>
        <taxon>Membracoidea</taxon>
        <taxon>Cicadellidae</taxon>
        <taxon>Cicadellinae</taxon>
        <taxon>Cicadellini</taxon>
        <taxon>Graphocephala</taxon>
    </lineage>
</organism>
<dbReference type="EMBL" id="GEBQ01006432">
    <property type="protein sequence ID" value="JAT33545.1"/>
    <property type="molecule type" value="Transcribed_RNA"/>
</dbReference>
<proteinExistence type="predicted"/>